<dbReference type="OrthoDB" id="2668396at2759"/>
<keyword evidence="3" id="KW-1185">Reference proteome</keyword>
<feature type="region of interest" description="Disordered" evidence="1">
    <location>
        <begin position="266"/>
        <end position="295"/>
    </location>
</feature>
<organism evidence="2 3">
    <name type="scientific">Pholiota conissans</name>
    <dbReference type="NCBI Taxonomy" id="109636"/>
    <lineage>
        <taxon>Eukaryota</taxon>
        <taxon>Fungi</taxon>
        <taxon>Dikarya</taxon>
        <taxon>Basidiomycota</taxon>
        <taxon>Agaricomycotina</taxon>
        <taxon>Agaricomycetes</taxon>
        <taxon>Agaricomycetidae</taxon>
        <taxon>Agaricales</taxon>
        <taxon>Agaricineae</taxon>
        <taxon>Strophariaceae</taxon>
        <taxon>Pholiota</taxon>
    </lineage>
</organism>
<comment type="caution">
    <text evidence="2">The sequence shown here is derived from an EMBL/GenBank/DDBJ whole genome shotgun (WGS) entry which is preliminary data.</text>
</comment>
<feature type="compositionally biased region" description="Low complexity" evidence="1">
    <location>
        <begin position="185"/>
        <end position="200"/>
    </location>
</feature>
<dbReference type="AlphaFoldDB" id="A0A9P5YQ31"/>
<gene>
    <name evidence="2" type="ORF">BDN70DRAFT_937736</name>
</gene>
<evidence type="ECO:0000313" key="2">
    <source>
        <dbReference type="EMBL" id="KAF9473023.1"/>
    </source>
</evidence>
<protein>
    <submittedName>
        <fullName evidence="2">Uncharacterized protein</fullName>
    </submittedName>
</protein>
<sequence length="344" mass="36703">MAATAPAHYIRSIHTSFTAAHPRDSSSWANAASNAAAPRYAPHLPSTQKDKDMLAFQQQPQQYTTQYQTGQHHHHLQVQYNHPPSISTHNSHTYTHHLYAASSAAVGGGAPFPAAAATASAQGGMAQERGYAQGGLRKGPAVVGGAPTSGRRRSASIRMPPSYTHQRGRSSPAYKFDPFADDEAPSSAPLSVTTPLTSSSQANRGAPTPELEVVSQKQQHQQQQYQHTAPYTIHIPAAQPTEIQQYTPPPSPRPAARTTVLRSLTPINGPLPGTAPTMTTASKAGVQGRQAAQPTPNLSKIVAGILLNRVHAVGKPMRRRVMPHLEGEKGYRKSCLSSVVSVEA</sequence>
<evidence type="ECO:0000256" key="1">
    <source>
        <dbReference type="SAM" id="MobiDB-lite"/>
    </source>
</evidence>
<reference evidence="2" key="1">
    <citation type="submission" date="2020-11" db="EMBL/GenBank/DDBJ databases">
        <authorList>
            <consortium name="DOE Joint Genome Institute"/>
            <person name="Ahrendt S."/>
            <person name="Riley R."/>
            <person name="Andreopoulos W."/>
            <person name="Labutti K."/>
            <person name="Pangilinan J."/>
            <person name="Ruiz-Duenas F.J."/>
            <person name="Barrasa J.M."/>
            <person name="Sanchez-Garcia M."/>
            <person name="Camarero S."/>
            <person name="Miyauchi S."/>
            <person name="Serrano A."/>
            <person name="Linde D."/>
            <person name="Babiker R."/>
            <person name="Drula E."/>
            <person name="Ayuso-Fernandez I."/>
            <person name="Pacheco R."/>
            <person name="Padilla G."/>
            <person name="Ferreira P."/>
            <person name="Barriuso J."/>
            <person name="Kellner H."/>
            <person name="Castanera R."/>
            <person name="Alfaro M."/>
            <person name="Ramirez L."/>
            <person name="Pisabarro A.G."/>
            <person name="Kuo A."/>
            <person name="Tritt A."/>
            <person name="Lipzen A."/>
            <person name="He G."/>
            <person name="Yan M."/>
            <person name="Ng V."/>
            <person name="Cullen D."/>
            <person name="Martin F."/>
            <person name="Rosso M.-N."/>
            <person name="Henrissat B."/>
            <person name="Hibbett D."/>
            <person name="Martinez A.T."/>
            <person name="Grigoriev I.V."/>
        </authorList>
    </citation>
    <scope>NUCLEOTIDE SEQUENCE</scope>
    <source>
        <strain evidence="2">CIRM-BRFM 674</strain>
    </source>
</reference>
<accession>A0A9P5YQ31</accession>
<dbReference type="EMBL" id="MU155476">
    <property type="protein sequence ID" value="KAF9473023.1"/>
    <property type="molecule type" value="Genomic_DNA"/>
</dbReference>
<evidence type="ECO:0000313" key="3">
    <source>
        <dbReference type="Proteomes" id="UP000807469"/>
    </source>
</evidence>
<proteinExistence type="predicted"/>
<feature type="region of interest" description="Disordered" evidence="1">
    <location>
        <begin position="132"/>
        <end position="223"/>
    </location>
</feature>
<dbReference type="Proteomes" id="UP000807469">
    <property type="component" value="Unassembled WGS sequence"/>
</dbReference>
<name>A0A9P5YQ31_9AGAR</name>